<keyword evidence="3" id="KW-1185">Reference proteome</keyword>
<accession>A0A9J7YPB4</accession>
<dbReference type="Pfam" id="PF02023">
    <property type="entry name" value="SCAN"/>
    <property type="match status" value="1"/>
</dbReference>
<dbReference type="SMART" id="SM00431">
    <property type="entry name" value="SCAN"/>
    <property type="match status" value="1"/>
</dbReference>
<feature type="domain" description="SCAN box" evidence="1">
    <location>
        <begin position="46"/>
        <end position="122"/>
    </location>
</feature>
<sequence>MEVLPRRDCCLRKSQPLGEMLPSQHWHKCFSHSCSIKRTGMKETYRLRFRSLSTPADETPTELYIRLKDLFSKWVHYEQSNKRDIMESLVLEQYLRVLYPEVKTWVKERDPDTAAEAASLVEAYIAARKGPGATRYAGILHSLKGKSDGLGGGFKLSK</sequence>
<evidence type="ECO:0000313" key="2">
    <source>
        <dbReference type="Ensembl" id="ENSCCRP00000122259.1"/>
    </source>
</evidence>
<protein>
    <recommendedName>
        <fullName evidence="1">SCAN box domain-containing protein</fullName>
    </recommendedName>
</protein>
<proteinExistence type="predicted"/>
<dbReference type="InterPro" id="IPR038269">
    <property type="entry name" value="SCAN_sf"/>
</dbReference>
<organism evidence="2 3">
    <name type="scientific">Cyprinus carpio carpio</name>
    <dbReference type="NCBI Taxonomy" id="630221"/>
    <lineage>
        <taxon>Eukaryota</taxon>
        <taxon>Metazoa</taxon>
        <taxon>Chordata</taxon>
        <taxon>Craniata</taxon>
        <taxon>Vertebrata</taxon>
        <taxon>Euteleostomi</taxon>
        <taxon>Actinopterygii</taxon>
        <taxon>Neopterygii</taxon>
        <taxon>Teleostei</taxon>
        <taxon>Ostariophysi</taxon>
        <taxon>Cypriniformes</taxon>
        <taxon>Cyprinidae</taxon>
        <taxon>Cyprininae</taxon>
        <taxon>Cyprinus</taxon>
    </lineage>
</organism>
<dbReference type="PANTHER" id="PTHR46888">
    <property type="entry name" value="ZINC KNUCKLE DOMAINCONTAINING PROTEIN-RELATED"/>
    <property type="match status" value="1"/>
</dbReference>
<reference evidence="2" key="1">
    <citation type="submission" date="2025-08" db="UniProtKB">
        <authorList>
            <consortium name="Ensembl"/>
        </authorList>
    </citation>
    <scope>IDENTIFICATION</scope>
</reference>
<dbReference type="Ensembl" id="ENSCCRT00000173895.1">
    <property type="protein sequence ID" value="ENSCCRP00000122259.1"/>
    <property type="gene ID" value="ENSCCRG00000064401.1"/>
</dbReference>
<dbReference type="InterPro" id="IPR003309">
    <property type="entry name" value="SCAN_dom"/>
</dbReference>
<reference evidence="2" key="2">
    <citation type="submission" date="2025-09" db="UniProtKB">
        <authorList>
            <consortium name="Ensembl"/>
        </authorList>
    </citation>
    <scope>IDENTIFICATION</scope>
</reference>
<dbReference type="Gene3D" id="1.10.4020.10">
    <property type="entry name" value="DNA breaking-rejoining enzymes"/>
    <property type="match status" value="1"/>
</dbReference>
<dbReference type="CDD" id="cd07936">
    <property type="entry name" value="SCAN"/>
    <property type="match status" value="1"/>
</dbReference>
<dbReference type="PROSITE" id="PS50804">
    <property type="entry name" value="SCAN_BOX"/>
    <property type="match status" value="1"/>
</dbReference>
<dbReference type="OMA" id="RTGMKET"/>
<dbReference type="GeneTree" id="ENSGT01120000272011"/>
<dbReference type="Proteomes" id="UP001108240">
    <property type="component" value="Unplaced"/>
</dbReference>
<name>A0A9J7YPB4_CYPCA</name>
<dbReference type="PANTHER" id="PTHR46888:SF1">
    <property type="entry name" value="RIBONUCLEASE H"/>
    <property type="match status" value="1"/>
</dbReference>
<dbReference type="SUPFAM" id="SSF47353">
    <property type="entry name" value="Retrovirus capsid dimerization domain-like"/>
    <property type="match status" value="1"/>
</dbReference>
<dbReference type="AlphaFoldDB" id="A0A9J7YPB4"/>
<evidence type="ECO:0000313" key="3">
    <source>
        <dbReference type="Proteomes" id="UP001108240"/>
    </source>
</evidence>
<evidence type="ECO:0000259" key="1">
    <source>
        <dbReference type="PROSITE" id="PS50804"/>
    </source>
</evidence>